<dbReference type="Proteomes" id="UP000034894">
    <property type="component" value="Unassembled WGS sequence"/>
</dbReference>
<dbReference type="InterPro" id="IPR001173">
    <property type="entry name" value="Glyco_trans_2-like"/>
</dbReference>
<keyword evidence="1" id="KW-0812">Transmembrane</keyword>
<organism evidence="3 4">
    <name type="scientific">Candidatus Gottesmanbacteria bacterium GW2011_GWA2_43_14</name>
    <dbReference type="NCBI Taxonomy" id="1618443"/>
    <lineage>
        <taxon>Bacteria</taxon>
        <taxon>Candidatus Gottesmaniibacteriota</taxon>
    </lineage>
</organism>
<sequence>MNSLVSRYPGHFQRAFEIIFPLLTWAIISLPVWLSPFHPAVVAYILLSFNVYFFYKSLSVTIYSTLSYLKLKKMSRINWLMLARKNRSYAGCHHVIIITNYRETVAKVRRTLEYLTRQDFPRKRLLIVLAMEKREGQEAKDRADMLIKEFKSKFGLITATYHPRLPNEVIGKASNSAWAAQFVSRQIRKRRLDPELVTITSCDADSLIPPSYFSYLTHLFLNDPDRYYHFYWAPVLLYSNFWEVSLPVRLQATISSIVRLASLSKPDNLIQISTYSLSLKLLEAIGYWDRDIIPEDWHIFLQAFFTYGEKVKTIPIFLTITRDAVNSYSIWHSLKSRYEQEKRWAWGITDIPYALSKFFTTPEIHLIPKLLRVLYVIETHLFWPTSFFILTLGAYVLQIINPVFSRTALGHNLPKMSGLILTMTTAFLAILILIDAKSRPKRPASFSIAKTPLLVFQWILLPVVSFLLSSLPALEAHTRLLLGKRLEYKVTEKI</sequence>
<dbReference type="PANTHER" id="PTHR36851:SF1">
    <property type="entry name" value="GLYCO_TRANS_2-LIKE DOMAIN-CONTAINING PROTEIN"/>
    <property type="match status" value="1"/>
</dbReference>
<dbReference type="Pfam" id="PF13632">
    <property type="entry name" value="Glyco_trans_2_3"/>
    <property type="match status" value="1"/>
</dbReference>
<feature type="transmembrane region" description="Helical" evidence="1">
    <location>
        <begin position="416"/>
        <end position="434"/>
    </location>
</feature>
<dbReference type="STRING" id="1618443.UV73_C0003G0150"/>
<reference evidence="3 4" key="1">
    <citation type="journal article" date="2015" name="Nature">
        <title>rRNA introns, odd ribosomes, and small enigmatic genomes across a large radiation of phyla.</title>
        <authorList>
            <person name="Brown C.T."/>
            <person name="Hug L.A."/>
            <person name="Thomas B.C."/>
            <person name="Sharon I."/>
            <person name="Castelle C.J."/>
            <person name="Singh A."/>
            <person name="Wilkins M.J."/>
            <person name="Williams K.H."/>
            <person name="Banfield J.F."/>
        </authorList>
    </citation>
    <scope>NUCLEOTIDE SEQUENCE [LARGE SCALE GENOMIC DNA]</scope>
</reference>
<feature type="transmembrane region" description="Helical" evidence="1">
    <location>
        <begin position="455"/>
        <end position="474"/>
    </location>
</feature>
<dbReference type="Gene3D" id="3.90.550.10">
    <property type="entry name" value="Spore Coat Polysaccharide Biosynthesis Protein SpsA, Chain A"/>
    <property type="match status" value="1"/>
</dbReference>
<evidence type="ECO:0000313" key="4">
    <source>
        <dbReference type="Proteomes" id="UP000034894"/>
    </source>
</evidence>
<feature type="transmembrane region" description="Helical" evidence="1">
    <location>
        <begin position="12"/>
        <end position="34"/>
    </location>
</feature>
<keyword evidence="1" id="KW-1133">Transmembrane helix</keyword>
<dbReference type="SUPFAM" id="SSF53448">
    <property type="entry name" value="Nucleotide-diphospho-sugar transferases"/>
    <property type="match status" value="1"/>
</dbReference>
<evidence type="ECO:0000313" key="3">
    <source>
        <dbReference type="EMBL" id="KKS98208.1"/>
    </source>
</evidence>
<dbReference type="EMBL" id="LCFP01000003">
    <property type="protein sequence ID" value="KKS98208.1"/>
    <property type="molecule type" value="Genomic_DNA"/>
</dbReference>
<protein>
    <recommendedName>
        <fullName evidence="2">Glycosyltransferase 2-like domain-containing protein</fullName>
    </recommendedName>
</protein>
<feature type="domain" description="Glycosyltransferase 2-like" evidence="2">
    <location>
        <begin position="199"/>
        <end position="419"/>
    </location>
</feature>
<feature type="transmembrane region" description="Helical" evidence="1">
    <location>
        <begin position="40"/>
        <end position="66"/>
    </location>
</feature>
<dbReference type="PANTHER" id="PTHR36851">
    <property type="entry name" value="UNNAMED PRODUCT"/>
    <property type="match status" value="1"/>
</dbReference>
<gene>
    <name evidence="3" type="ORF">UV73_C0003G0150</name>
</gene>
<feature type="transmembrane region" description="Helical" evidence="1">
    <location>
        <begin position="381"/>
        <end position="404"/>
    </location>
</feature>
<evidence type="ECO:0000256" key="1">
    <source>
        <dbReference type="SAM" id="Phobius"/>
    </source>
</evidence>
<evidence type="ECO:0000259" key="2">
    <source>
        <dbReference type="Pfam" id="PF13632"/>
    </source>
</evidence>
<dbReference type="InterPro" id="IPR029044">
    <property type="entry name" value="Nucleotide-diphossugar_trans"/>
</dbReference>
<comment type="caution">
    <text evidence="3">The sequence shown here is derived from an EMBL/GenBank/DDBJ whole genome shotgun (WGS) entry which is preliminary data.</text>
</comment>
<name>A0A0G1GHE2_9BACT</name>
<accession>A0A0G1GHE2</accession>
<proteinExistence type="predicted"/>
<dbReference type="AlphaFoldDB" id="A0A0G1GHE2"/>
<keyword evidence="1" id="KW-0472">Membrane</keyword>